<sequence length="146" mass="15568">MRQKGVVFTTTLDIPALANVFKGTGEAAMGGVRRVLKVAPRLTGAGDKIGFYTPKFDPVWSGVQEQPDFAVGVNILKFGPGFAPGSGPGDGTHVHMYVKNNGNARNVELVAQHGMTDARLATKLVSRFLDSFRAADPGLRINESNI</sequence>
<proteinExistence type="predicted"/>
<dbReference type="RefSeq" id="WP_212518319.1">
    <property type="nucleotide sequence ID" value="NZ_JAGSOH010000029.1"/>
</dbReference>
<protein>
    <submittedName>
        <fullName evidence="1">Uncharacterized protein</fullName>
    </submittedName>
</protein>
<dbReference type="EMBL" id="JAGSOH010000029">
    <property type="protein sequence ID" value="MBR7827174.1"/>
    <property type="molecule type" value="Genomic_DNA"/>
</dbReference>
<accession>A0A941IHG2</accession>
<reference evidence="1" key="1">
    <citation type="submission" date="2021-04" db="EMBL/GenBank/DDBJ databases">
        <title>Genome based classification of Actinospica acidithermotolerans sp. nov., an actinobacterium isolated from an Indonesian hot spring.</title>
        <authorList>
            <person name="Kusuma A.B."/>
            <person name="Putra K.E."/>
            <person name="Nafisah S."/>
            <person name="Loh J."/>
            <person name="Nouioui I."/>
            <person name="Goodfellow M."/>
        </authorList>
    </citation>
    <scope>NUCLEOTIDE SEQUENCE</scope>
    <source>
        <strain evidence="1">MGRD01-02</strain>
    </source>
</reference>
<dbReference type="Proteomes" id="UP000676325">
    <property type="component" value="Unassembled WGS sequence"/>
</dbReference>
<comment type="caution">
    <text evidence="1">The sequence shown here is derived from an EMBL/GenBank/DDBJ whole genome shotgun (WGS) entry which is preliminary data.</text>
</comment>
<evidence type="ECO:0000313" key="2">
    <source>
        <dbReference type="Proteomes" id="UP000676325"/>
    </source>
</evidence>
<gene>
    <name evidence="1" type="ORF">KDK95_12725</name>
</gene>
<evidence type="ECO:0000313" key="1">
    <source>
        <dbReference type="EMBL" id="MBR7827174.1"/>
    </source>
</evidence>
<organism evidence="1 2">
    <name type="scientific">Actinospica acidithermotolerans</name>
    <dbReference type="NCBI Taxonomy" id="2828514"/>
    <lineage>
        <taxon>Bacteria</taxon>
        <taxon>Bacillati</taxon>
        <taxon>Actinomycetota</taxon>
        <taxon>Actinomycetes</taxon>
        <taxon>Catenulisporales</taxon>
        <taxon>Actinospicaceae</taxon>
        <taxon>Actinospica</taxon>
    </lineage>
</organism>
<dbReference type="AlphaFoldDB" id="A0A941IHG2"/>
<name>A0A941IHG2_9ACTN</name>
<keyword evidence="2" id="KW-1185">Reference proteome</keyword>